<organism evidence="2 3">
    <name type="scientific">Microbulbifer donghaiensis</name>
    <dbReference type="NCBI Taxonomy" id="494016"/>
    <lineage>
        <taxon>Bacteria</taxon>
        <taxon>Pseudomonadati</taxon>
        <taxon>Pseudomonadota</taxon>
        <taxon>Gammaproteobacteria</taxon>
        <taxon>Cellvibrionales</taxon>
        <taxon>Microbulbiferaceae</taxon>
        <taxon>Microbulbifer</taxon>
    </lineage>
</organism>
<feature type="signal peptide" evidence="1">
    <location>
        <begin position="1"/>
        <end position="19"/>
    </location>
</feature>
<accession>A0A1M4WR98</accession>
<dbReference type="EMBL" id="FQVA01000001">
    <property type="protein sequence ID" value="SHE83677.1"/>
    <property type="molecule type" value="Genomic_DNA"/>
</dbReference>
<keyword evidence="3" id="KW-1185">Reference proteome</keyword>
<feature type="chain" id="PRO_5013155156" evidence="1">
    <location>
        <begin position="20"/>
        <end position="153"/>
    </location>
</feature>
<dbReference type="OrthoDB" id="5740476at2"/>
<gene>
    <name evidence="2" type="ORF">SAMN04487965_0756</name>
</gene>
<proteinExistence type="predicted"/>
<name>A0A1M4WR98_9GAMM</name>
<dbReference type="AlphaFoldDB" id="A0A1M4WR98"/>
<dbReference type="RefSeq" id="WP_073271591.1">
    <property type="nucleotide sequence ID" value="NZ_FQVA01000001.1"/>
</dbReference>
<evidence type="ECO:0000313" key="3">
    <source>
        <dbReference type="Proteomes" id="UP000184170"/>
    </source>
</evidence>
<keyword evidence="1" id="KW-0732">Signal</keyword>
<reference evidence="3" key="1">
    <citation type="submission" date="2016-11" db="EMBL/GenBank/DDBJ databases">
        <authorList>
            <person name="Varghese N."/>
            <person name="Submissions S."/>
        </authorList>
    </citation>
    <scope>NUCLEOTIDE SEQUENCE [LARGE SCALE GENOMIC DNA]</scope>
    <source>
        <strain evidence="3">CGMCC 1.7063</strain>
    </source>
</reference>
<protein>
    <submittedName>
        <fullName evidence="2">Uncharacterized protein</fullName>
    </submittedName>
</protein>
<dbReference type="Proteomes" id="UP000184170">
    <property type="component" value="Unassembled WGS sequence"/>
</dbReference>
<evidence type="ECO:0000313" key="2">
    <source>
        <dbReference type="EMBL" id="SHE83677.1"/>
    </source>
</evidence>
<sequence>MKHTLTLLLLVSVSLAVEANEQQRVENETEKTTKVALKQLAAQTEEQAGQAEGATDQQPLIWVFRHSRVKQCVGEEMSLDQSRAKLTDKGVAVHQSHCGFRTDSVYTSGCGEPSGDILLHLIRGNSLDAALEVGYGPAQQIEYRTVQCPAKKT</sequence>
<dbReference type="STRING" id="494016.SAMN04487965_0756"/>
<evidence type="ECO:0000256" key="1">
    <source>
        <dbReference type="SAM" id="SignalP"/>
    </source>
</evidence>